<evidence type="ECO:0000313" key="3">
    <source>
        <dbReference type="Proteomes" id="UP001140206"/>
    </source>
</evidence>
<sequence>MATVAGGGVRVGGGGCFVRFSGDHSRHGHPHPHLHRHRHQSSNLSFRTCAAVEGREKIRSATPTFYELLGITSRDGLEEVKKAYKRMARKYHPDVSPPDCTVEHTRMFIEVQEAYETLSDPYRRSEYDKQLARGFTRVAFRARHFDQEMEAKEEWKRRWQDQISELHRRSDMKQNVSDENLSWAERMRRRRAAGASIG</sequence>
<dbReference type="Gene3D" id="1.10.287.110">
    <property type="entry name" value="DnaJ domain"/>
    <property type="match status" value="1"/>
</dbReference>
<evidence type="ECO:0000313" key="2">
    <source>
        <dbReference type="EMBL" id="KAJ4762320.1"/>
    </source>
</evidence>
<dbReference type="InterPro" id="IPR001623">
    <property type="entry name" value="DnaJ_domain"/>
</dbReference>
<dbReference type="Proteomes" id="UP001140206">
    <property type="component" value="Chromosome 4"/>
</dbReference>
<dbReference type="PANTHER" id="PTHR45090">
    <property type="entry name" value="CHAPERONE PROTEIN DNAJ 20 CHLOROPLASTIC"/>
    <property type="match status" value="1"/>
</dbReference>
<keyword evidence="3" id="KW-1185">Reference proteome</keyword>
<dbReference type="CDD" id="cd06257">
    <property type="entry name" value="DnaJ"/>
    <property type="match status" value="1"/>
</dbReference>
<accession>A0AAV8D193</accession>
<feature type="domain" description="J" evidence="1">
    <location>
        <begin position="64"/>
        <end position="131"/>
    </location>
</feature>
<gene>
    <name evidence="2" type="ORF">LUZ62_072695</name>
</gene>
<dbReference type="GO" id="GO:0005783">
    <property type="term" value="C:endoplasmic reticulum"/>
    <property type="evidence" value="ECO:0007669"/>
    <property type="project" value="UniProtKB-ARBA"/>
</dbReference>
<comment type="caution">
    <text evidence="2">The sequence shown here is derived from an EMBL/GenBank/DDBJ whole genome shotgun (WGS) entry which is preliminary data.</text>
</comment>
<dbReference type="InterPro" id="IPR018253">
    <property type="entry name" value="DnaJ_domain_CS"/>
</dbReference>
<dbReference type="GO" id="GO:0009507">
    <property type="term" value="C:chloroplast"/>
    <property type="evidence" value="ECO:0007669"/>
    <property type="project" value="TreeGrafter"/>
</dbReference>
<dbReference type="Pfam" id="PF00226">
    <property type="entry name" value="DnaJ"/>
    <property type="match status" value="1"/>
</dbReference>
<dbReference type="InterPro" id="IPR036869">
    <property type="entry name" value="J_dom_sf"/>
</dbReference>
<organism evidence="2 3">
    <name type="scientific">Rhynchospora pubera</name>
    <dbReference type="NCBI Taxonomy" id="906938"/>
    <lineage>
        <taxon>Eukaryota</taxon>
        <taxon>Viridiplantae</taxon>
        <taxon>Streptophyta</taxon>
        <taxon>Embryophyta</taxon>
        <taxon>Tracheophyta</taxon>
        <taxon>Spermatophyta</taxon>
        <taxon>Magnoliopsida</taxon>
        <taxon>Liliopsida</taxon>
        <taxon>Poales</taxon>
        <taxon>Cyperaceae</taxon>
        <taxon>Cyperoideae</taxon>
        <taxon>Rhynchosporeae</taxon>
        <taxon>Rhynchospora</taxon>
    </lineage>
</organism>
<dbReference type="PRINTS" id="PR00625">
    <property type="entry name" value="JDOMAIN"/>
</dbReference>
<dbReference type="PROSITE" id="PS00636">
    <property type="entry name" value="DNAJ_1"/>
    <property type="match status" value="1"/>
</dbReference>
<dbReference type="PANTHER" id="PTHR45090:SF4">
    <property type="entry name" value="J DOMAIN-CONTAINING PROTEIN"/>
    <property type="match status" value="1"/>
</dbReference>
<reference evidence="2" key="1">
    <citation type="submission" date="2022-08" db="EMBL/GenBank/DDBJ databases">
        <authorList>
            <person name="Marques A."/>
        </authorList>
    </citation>
    <scope>NUCLEOTIDE SEQUENCE</scope>
    <source>
        <strain evidence="2">RhyPub2mFocal</strain>
        <tissue evidence="2">Leaves</tissue>
    </source>
</reference>
<name>A0AAV8D193_9POAL</name>
<proteinExistence type="predicted"/>
<dbReference type="PROSITE" id="PS50076">
    <property type="entry name" value="DNAJ_2"/>
    <property type="match status" value="1"/>
</dbReference>
<protein>
    <submittedName>
        <fullName evidence="2">Chaperone protein DnaJ</fullName>
    </submittedName>
</protein>
<dbReference type="AlphaFoldDB" id="A0AAV8D193"/>
<dbReference type="SMART" id="SM00271">
    <property type="entry name" value="DnaJ"/>
    <property type="match status" value="1"/>
</dbReference>
<dbReference type="EMBL" id="JAMFTS010000004">
    <property type="protein sequence ID" value="KAJ4762320.1"/>
    <property type="molecule type" value="Genomic_DNA"/>
</dbReference>
<evidence type="ECO:0000259" key="1">
    <source>
        <dbReference type="PROSITE" id="PS50076"/>
    </source>
</evidence>
<dbReference type="SUPFAM" id="SSF46565">
    <property type="entry name" value="Chaperone J-domain"/>
    <property type="match status" value="1"/>
</dbReference>
<dbReference type="InterPro" id="IPR053232">
    <property type="entry name" value="DnaJ_C/III_chloroplastic"/>
</dbReference>